<dbReference type="Proteomes" id="UP001162162">
    <property type="component" value="Unassembled WGS sequence"/>
</dbReference>
<gene>
    <name evidence="1" type="ORF">NQ318_023355</name>
</gene>
<protein>
    <submittedName>
        <fullName evidence="1">Uncharacterized protein</fullName>
    </submittedName>
</protein>
<feature type="non-terminal residue" evidence="1">
    <location>
        <position position="1"/>
    </location>
</feature>
<proteinExistence type="predicted"/>
<sequence>FGHQPCEYTRHYLIYSDQEEGGEEEKTLEDDLKNLAYTMLVLPSKELIEGSNGRTCMNPRRLTMMTIQMHSAVEFNRSGDSNVLSFLRQYEQDSYSERLVQSESEIMNYKYHDSQGVPTCL</sequence>
<keyword evidence="2" id="KW-1185">Reference proteome</keyword>
<organism evidence="1 2">
    <name type="scientific">Aromia moschata</name>
    <dbReference type="NCBI Taxonomy" id="1265417"/>
    <lineage>
        <taxon>Eukaryota</taxon>
        <taxon>Metazoa</taxon>
        <taxon>Ecdysozoa</taxon>
        <taxon>Arthropoda</taxon>
        <taxon>Hexapoda</taxon>
        <taxon>Insecta</taxon>
        <taxon>Pterygota</taxon>
        <taxon>Neoptera</taxon>
        <taxon>Endopterygota</taxon>
        <taxon>Coleoptera</taxon>
        <taxon>Polyphaga</taxon>
        <taxon>Cucujiformia</taxon>
        <taxon>Chrysomeloidea</taxon>
        <taxon>Cerambycidae</taxon>
        <taxon>Cerambycinae</taxon>
        <taxon>Callichromatini</taxon>
        <taxon>Aromia</taxon>
    </lineage>
</organism>
<comment type="caution">
    <text evidence="1">The sequence shown here is derived from an EMBL/GenBank/DDBJ whole genome shotgun (WGS) entry which is preliminary data.</text>
</comment>
<evidence type="ECO:0000313" key="2">
    <source>
        <dbReference type="Proteomes" id="UP001162162"/>
    </source>
</evidence>
<name>A0AAV8XA15_9CUCU</name>
<evidence type="ECO:0000313" key="1">
    <source>
        <dbReference type="EMBL" id="KAJ8935803.1"/>
    </source>
</evidence>
<dbReference type="EMBL" id="JAPWTK010000832">
    <property type="protein sequence ID" value="KAJ8935803.1"/>
    <property type="molecule type" value="Genomic_DNA"/>
</dbReference>
<accession>A0AAV8XA15</accession>
<reference evidence="1" key="1">
    <citation type="journal article" date="2023" name="Insect Mol. Biol.">
        <title>Genome sequencing provides insights into the evolution of gene families encoding plant cell wall-degrading enzymes in longhorned beetles.</title>
        <authorList>
            <person name="Shin N.R."/>
            <person name="Okamura Y."/>
            <person name="Kirsch R."/>
            <person name="Pauchet Y."/>
        </authorList>
    </citation>
    <scope>NUCLEOTIDE SEQUENCE</scope>
    <source>
        <strain evidence="1">AMC_N1</strain>
    </source>
</reference>
<dbReference type="AlphaFoldDB" id="A0AAV8XA15"/>